<dbReference type="KEGG" id="pbor:BSF38_02144"/>
<comment type="function">
    <text evidence="7">Reversible hydration of carbon dioxide.</text>
</comment>
<dbReference type="InterPro" id="IPR001765">
    <property type="entry name" value="Carbonic_anhydrase"/>
</dbReference>
<evidence type="ECO:0000256" key="2">
    <source>
        <dbReference type="ARBA" id="ARBA00012925"/>
    </source>
</evidence>
<dbReference type="GO" id="GO:0008270">
    <property type="term" value="F:zinc ion binding"/>
    <property type="evidence" value="ECO:0007669"/>
    <property type="project" value="UniProtKB-UniRule"/>
</dbReference>
<dbReference type="AlphaFoldDB" id="A0A1U7CP22"/>
<dbReference type="PROSITE" id="PS51318">
    <property type="entry name" value="TAT"/>
    <property type="match status" value="1"/>
</dbReference>
<dbReference type="PROSITE" id="PS00704">
    <property type="entry name" value="PROK_CO2_ANHYDRASE_1"/>
    <property type="match status" value="1"/>
</dbReference>
<comment type="catalytic activity">
    <reaction evidence="5 7">
        <text>hydrogencarbonate + H(+) = CO2 + H2O</text>
        <dbReference type="Rhea" id="RHEA:10748"/>
        <dbReference type="ChEBI" id="CHEBI:15377"/>
        <dbReference type="ChEBI" id="CHEBI:15378"/>
        <dbReference type="ChEBI" id="CHEBI:16526"/>
        <dbReference type="ChEBI" id="CHEBI:17544"/>
        <dbReference type="EC" id="4.2.1.1"/>
    </reaction>
</comment>
<dbReference type="InterPro" id="IPR006311">
    <property type="entry name" value="TAT_signal"/>
</dbReference>
<dbReference type="OrthoDB" id="9769739at2"/>
<dbReference type="Gene3D" id="3.40.1050.10">
    <property type="entry name" value="Carbonic anhydrase"/>
    <property type="match status" value="1"/>
</dbReference>
<keyword evidence="4 7" id="KW-0456">Lyase</keyword>
<dbReference type="Proteomes" id="UP000186309">
    <property type="component" value="Chromosome"/>
</dbReference>
<keyword evidence="3 6" id="KW-0862">Zinc</keyword>
<dbReference type="CDD" id="cd03378">
    <property type="entry name" value="beta_CA_cladeC"/>
    <property type="match status" value="1"/>
</dbReference>
<evidence type="ECO:0000256" key="6">
    <source>
        <dbReference type="PIRSR" id="PIRSR601765-1"/>
    </source>
</evidence>
<evidence type="ECO:0000256" key="3">
    <source>
        <dbReference type="ARBA" id="ARBA00022833"/>
    </source>
</evidence>
<evidence type="ECO:0000256" key="4">
    <source>
        <dbReference type="ARBA" id="ARBA00023239"/>
    </source>
</evidence>
<feature type="binding site" evidence="6">
    <location>
        <position position="143"/>
    </location>
    <ligand>
        <name>Zn(2+)</name>
        <dbReference type="ChEBI" id="CHEBI:29105"/>
    </ligand>
</feature>
<evidence type="ECO:0000313" key="9">
    <source>
        <dbReference type="Proteomes" id="UP000186309"/>
    </source>
</evidence>
<name>A0A1U7CP22_9BACT</name>
<evidence type="ECO:0000256" key="1">
    <source>
        <dbReference type="ARBA" id="ARBA00006217"/>
    </source>
</evidence>
<feature type="binding site" evidence="6">
    <location>
        <position position="89"/>
    </location>
    <ligand>
        <name>Zn(2+)</name>
        <dbReference type="ChEBI" id="CHEBI:29105"/>
    </ligand>
</feature>
<accession>A0A1U7CP22</accession>
<feature type="binding site" evidence="6">
    <location>
        <position position="87"/>
    </location>
    <ligand>
        <name>Zn(2+)</name>
        <dbReference type="ChEBI" id="CHEBI:29105"/>
    </ligand>
</feature>
<dbReference type="EMBL" id="CP019082">
    <property type="protein sequence ID" value="APW60659.1"/>
    <property type="molecule type" value="Genomic_DNA"/>
</dbReference>
<dbReference type="GO" id="GO:0004089">
    <property type="term" value="F:carbonate dehydratase activity"/>
    <property type="evidence" value="ECO:0007669"/>
    <property type="project" value="UniProtKB-UniRule"/>
</dbReference>
<proteinExistence type="inferred from homology"/>
<dbReference type="Pfam" id="PF00484">
    <property type="entry name" value="Pro_CA"/>
    <property type="match status" value="1"/>
</dbReference>
<feature type="binding site" evidence="6">
    <location>
        <position position="146"/>
    </location>
    <ligand>
        <name>Zn(2+)</name>
        <dbReference type="ChEBI" id="CHEBI:29105"/>
    </ligand>
</feature>
<dbReference type="InterPro" id="IPR015892">
    <property type="entry name" value="Carbonic_anhydrase_CS"/>
</dbReference>
<evidence type="ECO:0000256" key="7">
    <source>
        <dbReference type="RuleBase" id="RU003956"/>
    </source>
</evidence>
<organism evidence="8 9">
    <name type="scientific">Paludisphaera borealis</name>
    <dbReference type="NCBI Taxonomy" id="1387353"/>
    <lineage>
        <taxon>Bacteria</taxon>
        <taxon>Pseudomonadati</taxon>
        <taxon>Planctomycetota</taxon>
        <taxon>Planctomycetia</taxon>
        <taxon>Isosphaerales</taxon>
        <taxon>Isosphaeraceae</taxon>
        <taxon>Paludisphaera</taxon>
    </lineage>
</organism>
<dbReference type="STRING" id="1387353.BSF38_02144"/>
<evidence type="ECO:0000256" key="5">
    <source>
        <dbReference type="ARBA" id="ARBA00048348"/>
    </source>
</evidence>
<keyword evidence="9" id="KW-1185">Reference proteome</keyword>
<gene>
    <name evidence="8" type="primary">cynT_2</name>
    <name evidence="8" type="ORF">BSF38_02144</name>
</gene>
<dbReference type="PANTHER" id="PTHR11002:SF79">
    <property type="entry name" value="CARBONIC ANHYDRASE 2"/>
    <property type="match status" value="1"/>
</dbReference>
<dbReference type="GO" id="GO:0015976">
    <property type="term" value="P:carbon utilization"/>
    <property type="evidence" value="ECO:0007669"/>
    <property type="project" value="InterPro"/>
</dbReference>
<dbReference type="PROSITE" id="PS00705">
    <property type="entry name" value="PROK_CO2_ANHYDRASE_2"/>
    <property type="match status" value="1"/>
</dbReference>
<sequence>MRSPNSPSRRRFVQQVGLAAGVALSSGSTDLKAAAQPAPDPDAVLALLREGNKRFASGQTSLLTRRRPSDFAAMAEGQAPVAAIIGCADSRVAPELIFDQGAGDLFVVRIAGNVVDGAGAVVKGSIEFAVAELGVRVVMVLGHSKCGAVKAAIQHVDARDSLPGSIDGLVELIKPAVADAAGASGDKLENVTKANVLRSVAKLKTAGPIVPELVRAGKVKIVGAVYDLATGVVEVFG</sequence>
<dbReference type="PANTHER" id="PTHR11002">
    <property type="entry name" value="CARBONIC ANHYDRASE"/>
    <property type="match status" value="1"/>
</dbReference>
<comment type="cofactor">
    <cofactor evidence="6">
        <name>Zn(2+)</name>
        <dbReference type="ChEBI" id="CHEBI:29105"/>
    </cofactor>
    <text evidence="6">Binds 1 zinc ion per subunit.</text>
</comment>
<comment type="similarity">
    <text evidence="1 7">Belongs to the beta-class carbonic anhydrase family.</text>
</comment>
<dbReference type="EC" id="4.2.1.1" evidence="2 7"/>
<dbReference type="RefSeq" id="WP_076350749.1">
    <property type="nucleotide sequence ID" value="NZ_CP019082.1"/>
</dbReference>
<dbReference type="SUPFAM" id="SSF53056">
    <property type="entry name" value="beta-carbonic anhydrase, cab"/>
    <property type="match status" value="1"/>
</dbReference>
<reference evidence="9" key="1">
    <citation type="submission" date="2016-12" db="EMBL/GenBank/DDBJ databases">
        <title>Comparative genomics of four Isosphaeraceae planctomycetes: a common pool of plasmids and glycoside hydrolase genes.</title>
        <authorList>
            <person name="Ivanova A."/>
        </authorList>
    </citation>
    <scope>NUCLEOTIDE SEQUENCE [LARGE SCALE GENOMIC DNA]</scope>
    <source>
        <strain evidence="9">PX4</strain>
    </source>
</reference>
<keyword evidence="6" id="KW-0479">Metal-binding</keyword>
<evidence type="ECO:0000313" key="8">
    <source>
        <dbReference type="EMBL" id="APW60659.1"/>
    </source>
</evidence>
<protein>
    <recommendedName>
        <fullName evidence="2 7">Carbonic anhydrase</fullName>
        <ecNumber evidence="2 7">4.2.1.1</ecNumber>
    </recommendedName>
    <alternativeName>
        <fullName evidence="7">Carbonate dehydratase</fullName>
    </alternativeName>
</protein>
<dbReference type="InterPro" id="IPR036874">
    <property type="entry name" value="Carbonic_anhydrase_sf"/>
</dbReference>
<dbReference type="SMART" id="SM00947">
    <property type="entry name" value="Pro_CA"/>
    <property type="match status" value="1"/>
</dbReference>